<gene>
    <name evidence="2" type="ORF">NRK68_35295</name>
</gene>
<dbReference type="EMBL" id="CP102516">
    <property type="protein sequence ID" value="UUY52533.1"/>
    <property type="molecule type" value="Genomic_DNA"/>
</dbReference>
<reference evidence="2" key="1">
    <citation type="submission" date="2022-08" db="EMBL/GenBank/DDBJ databases">
        <authorList>
            <person name="Tian L."/>
        </authorList>
    </citation>
    <scope>NUCLEOTIDE SEQUENCE</scope>
    <source>
        <strain evidence="2">CM253</strain>
        <plasmid evidence="2">psa3239</plasmid>
    </source>
</reference>
<evidence type="ECO:0000313" key="3">
    <source>
        <dbReference type="Proteomes" id="UP001057738"/>
    </source>
</evidence>
<keyword evidence="1" id="KW-0812">Transmembrane</keyword>
<dbReference type="GeneID" id="95578808"/>
<feature type="transmembrane region" description="Helical" evidence="1">
    <location>
        <begin position="54"/>
        <end position="81"/>
    </location>
</feature>
<proteinExistence type="predicted"/>
<name>A0ABY5QA67_9ACTN</name>
<dbReference type="RefSeq" id="WP_257858275.1">
    <property type="nucleotide sequence ID" value="NZ_CP102516.1"/>
</dbReference>
<evidence type="ECO:0000313" key="2">
    <source>
        <dbReference type="EMBL" id="UUY52533.1"/>
    </source>
</evidence>
<sequence length="91" mass="9506">MADNTTGQTPTGRWPALSAREVSCLAAGAVLIAAGQLLYWLADGTAPATTPTARWFQTAAAAGAGLWLQILGVLLLMSALLRPALRRTDRS</sequence>
<geneLocation type="plasmid" evidence="2 3">
    <name>psa3239</name>
</geneLocation>
<protein>
    <submittedName>
        <fullName evidence="2">Uncharacterized protein</fullName>
    </submittedName>
</protein>
<keyword evidence="3" id="KW-1185">Reference proteome</keyword>
<evidence type="ECO:0000256" key="1">
    <source>
        <dbReference type="SAM" id="Phobius"/>
    </source>
</evidence>
<feature type="transmembrane region" description="Helical" evidence="1">
    <location>
        <begin position="22"/>
        <end position="42"/>
    </location>
</feature>
<organism evidence="2 3">
    <name type="scientific">Streptomyces yangpuensis</name>
    <dbReference type="NCBI Taxonomy" id="1648182"/>
    <lineage>
        <taxon>Bacteria</taxon>
        <taxon>Bacillati</taxon>
        <taxon>Actinomycetota</taxon>
        <taxon>Actinomycetes</taxon>
        <taxon>Kitasatosporales</taxon>
        <taxon>Streptomycetaceae</taxon>
        <taxon>Streptomyces</taxon>
    </lineage>
</organism>
<keyword evidence="1" id="KW-1133">Transmembrane helix</keyword>
<accession>A0ABY5QA67</accession>
<keyword evidence="2" id="KW-0614">Plasmid</keyword>
<dbReference type="Proteomes" id="UP001057738">
    <property type="component" value="Plasmid psa3239"/>
</dbReference>
<keyword evidence="1" id="KW-0472">Membrane</keyword>